<evidence type="ECO:0000259" key="14">
    <source>
        <dbReference type="PROSITE" id="PS50939"/>
    </source>
</evidence>
<evidence type="ECO:0000256" key="11">
    <source>
        <dbReference type="ARBA" id="ARBA00024225"/>
    </source>
</evidence>
<evidence type="ECO:0000256" key="8">
    <source>
        <dbReference type="ARBA" id="ARBA00022989"/>
    </source>
</evidence>
<keyword evidence="6" id="KW-0479">Metal-binding</keyword>
<evidence type="ECO:0000256" key="7">
    <source>
        <dbReference type="ARBA" id="ARBA00022982"/>
    </source>
</evidence>
<dbReference type="CDD" id="cd08766">
    <property type="entry name" value="Cyt_b561_ACYB-1_like"/>
    <property type="match status" value="1"/>
</dbReference>
<keyword evidence="3" id="KW-0813">Transport</keyword>
<evidence type="ECO:0000256" key="12">
    <source>
        <dbReference type="ARBA" id="ARBA00051575"/>
    </source>
</evidence>
<dbReference type="GO" id="GO:0140571">
    <property type="term" value="F:transmembrane ascorbate ferrireductase activity"/>
    <property type="evidence" value="ECO:0007669"/>
    <property type="project" value="UniProtKB-EC"/>
</dbReference>
<dbReference type="Pfam" id="PF03188">
    <property type="entry name" value="Cytochrom_B561"/>
    <property type="match status" value="1"/>
</dbReference>
<gene>
    <name evidence="15" type="ORF">ACJIZ3_019499</name>
</gene>
<evidence type="ECO:0000256" key="10">
    <source>
        <dbReference type="ARBA" id="ARBA00023136"/>
    </source>
</evidence>
<dbReference type="AlphaFoldDB" id="A0ABD3T1G6"/>
<dbReference type="EMBL" id="JBJXBP010000005">
    <property type="protein sequence ID" value="KAL3830697.1"/>
    <property type="molecule type" value="Genomic_DNA"/>
</dbReference>
<evidence type="ECO:0000256" key="4">
    <source>
        <dbReference type="ARBA" id="ARBA00022617"/>
    </source>
</evidence>
<accession>A0ABD3T1G6</accession>
<proteinExistence type="predicted"/>
<evidence type="ECO:0000256" key="9">
    <source>
        <dbReference type="ARBA" id="ARBA00023004"/>
    </source>
</evidence>
<dbReference type="FunFam" id="1.20.120.1770:FF:000001">
    <property type="entry name" value="Cytochrome b reductase 1"/>
    <property type="match status" value="1"/>
</dbReference>
<dbReference type="InterPro" id="IPR043205">
    <property type="entry name" value="CYB561/CYBRD1-like"/>
</dbReference>
<feature type="transmembrane region" description="Helical" evidence="13">
    <location>
        <begin position="201"/>
        <end position="223"/>
    </location>
</feature>
<evidence type="ECO:0000256" key="6">
    <source>
        <dbReference type="ARBA" id="ARBA00022723"/>
    </source>
</evidence>
<feature type="transmembrane region" description="Helical" evidence="13">
    <location>
        <begin position="127"/>
        <end position="149"/>
    </location>
</feature>
<comment type="caution">
    <text evidence="15">The sequence shown here is derived from an EMBL/GenBank/DDBJ whole genome shotgun (WGS) entry which is preliminary data.</text>
</comment>
<keyword evidence="5 13" id="KW-0812">Transmembrane</keyword>
<dbReference type="PANTHER" id="PTHR10106">
    <property type="entry name" value="CYTOCHROME B561-RELATED"/>
    <property type="match status" value="1"/>
</dbReference>
<evidence type="ECO:0000313" key="16">
    <source>
        <dbReference type="Proteomes" id="UP001634393"/>
    </source>
</evidence>
<dbReference type="GO" id="GO:0046872">
    <property type="term" value="F:metal ion binding"/>
    <property type="evidence" value="ECO:0007669"/>
    <property type="project" value="UniProtKB-KW"/>
</dbReference>
<feature type="transmembrane region" description="Helical" evidence="13">
    <location>
        <begin position="20"/>
        <end position="40"/>
    </location>
</feature>
<keyword evidence="7" id="KW-0249">Electron transport</keyword>
<dbReference type="SMART" id="SM00665">
    <property type="entry name" value="B561"/>
    <property type="match status" value="1"/>
</dbReference>
<dbReference type="Proteomes" id="UP001634393">
    <property type="component" value="Unassembled WGS sequence"/>
</dbReference>
<comment type="cofactor">
    <cofactor evidence="1">
        <name>heme b</name>
        <dbReference type="ChEBI" id="CHEBI:60344"/>
    </cofactor>
</comment>
<dbReference type="PANTHER" id="PTHR10106:SF15">
    <property type="entry name" value="TRANSMEMBRANE ASCORBATE FERRIREDUCTASE 3-RELATED"/>
    <property type="match status" value="1"/>
</dbReference>
<comment type="subcellular location">
    <subcellularLocation>
        <location evidence="2">Membrane</location>
        <topology evidence="2">Multi-pass membrane protein</topology>
    </subcellularLocation>
</comment>
<reference evidence="15 16" key="1">
    <citation type="submission" date="2024-12" db="EMBL/GenBank/DDBJ databases">
        <title>The unique morphological basis and parallel evolutionary history of personate flowers in Penstemon.</title>
        <authorList>
            <person name="Depatie T.H."/>
            <person name="Wessinger C.A."/>
        </authorList>
    </citation>
    <scope>NUCLEOTIDE SEQUENCE [LARGE SCALE GENOMIC DNA]</scope>
    <source>
        <strain evidence="15">WTNN_2</strain>
        <tissue evidence="15">Leaf</tissue>
    </source>
</reference>
<evidence type="ECO:0000256" key="1">
    <source>
        <dbReference type="ARBA" id="ARBA00001970"/>
    </source>
</evidence>
<evidence type="ECO:0000256" key="5">
    <source>
        <dbReference type="ARBA" id="ARBA00022692"/>
    </source>
</evidence>
<dbReference type="InterPro" id="IPR006593">
    <property type="entry name" value="Cyt_b561/ferric_Rdtase_TM"/>
</dbReference>
<feature type="transmembrane region" description="Helical" evidence="13">
    <location>
        <begin position="161"/>
        <end position="181"/>
    </location>
</feature>
<keyword evidence="16" id="KW-1185">Reference proteome</keyword>
<sequence length="226" mass="25605">MDVIETHRYRYRRPASNVTYLAHLFGVIAIIFMLVWLLHYRGGIDLDSDHANRIFNVHPFLMFFGFIFLVGEAMMVYKTVGAERKVQKYVHMFIHLLALCLGIVGIHSAFKFHEKSHIPNLRTLHSWIGIGTFSLFCLQWLLGLSLFIFGGSSIETRARAAPWHVVGGRALFFMAICAALTGLMQRATLLQPMMNKNESGLINFLGLAILLFGVSVELSISLARYI</sequence>
<organism evidence="15 16">
    <name type="scientific">Penstemon smallii</name>
    <dbReference type="NCBI Taxonomy" id="265156"/>
    <lineage>
        <taxon>Eukaryota</taxon>
        <taxon>Viridiplantae</taxon>
        <taxon>Streptophyta</taxon>
        <taxon>Embryophyta</taxon>
        <taxon>Tracheophyta</taxon>
        <taxon>Spermatophyta</taxon>
        <taxon>Magnoliopsida</taxon>
        <taxon>eudicotyledons</taxon>
        <taxon>Gunneridae</taxon>
        <taxon>Pentapetalae</taxon>
        <taxon>asterids</taxon>
        <taxon>lamiids</taxon>
        <taxon>Lamiales</taxon>
        <taxon>Plantaginaceae</taxon>
        <taxon>Cheloneae</taxon>
        <taxon>Penstemon</taxon>
    </lineage>
</organism>
<feature type="domain" description="Cytochrome b561" evidence="14">
    <location>
        <begin position="21"/>
        <end position="221"/>
    </location>
</feature>
<dbReference type="Gene3D" id="1.20.120.1770">
    <property type="match status" value="1"/>
</dbReference>
<feature type="transmembrane region" description="Helical" evidence="13">
    <location>
        <begin position="89"/>
        <end position="107"/>
    </location>
</feature>
<protein>
    <recommendedName>
        <fullName evidence="11">ascorbate ferrireductase (transmembrane)</fullName>
        <ecNumber evidence="11">7.2.1.3</ecNumber>
    </recommendedName>
</protein>
<evidence type="ECO:0000256" key="2">
    <source>
        <dbReference type="ARBA" id="ARBA00004141"/>
    </source>
</evidence>
<dbReference type="EC" id="7.2.1.3" evidence="11"/>
<keyword evidence="8 13" id="KW-1133">Transmembrane helix</keyword>
<evidence type="ECO:0000313" key="15">
    <source>
        <dbReference type="EMBL" id="KAL3830697.1"/>
    </source>
</evidence>
<comment type="catalytic activity">
    <reaction evidence="12">
        <text>Fe(3+)(out) + L-ascorbate(in) = monodehydro-L-ascorbate radical(in) + Fe(2+)(out) + H(+)</text>
        <dbReference type="Rhea" id="RHEA:30403"/>
        <dbReference type="ChEBI" id="CHEBI:15378"/>
        <dbReference type="ChEBI" id="CHEBI:29033"/>
        <dbReference type="ChEBI" id="CHEBI:29034"/>
        <dbReference type="ChEBI" id="CHEBI:38290"/>
        <dbReference type="ChEBI" id="CHEBI:59513"/>
        <dbReference type="EC" id="7.2.1.3"/>
    </reaction>
</comment>
<evidence type="ECO:0000256" key="13">
    <source>
        <dbReference type="SAM" id="Phobius"/>
    </source>
</evidence>
<evidence type="ECO:0000256" key="3">
    <source>
        <dbReference type="ARBA" id="ARBA00022448"/>
    </source>
</evidence>
<dbReference type="GO" id="GO:0016020">
    <property type="term" value="C:membrane"/>
    <property type="evidence" value="ECO:0007669"/>
    <property type="project" value="UniProtKB-SubCell"/>
</dbReference>
<keyword evidence="10 13" id="KW-0472">Membrane</keyword>
<keyword evidence="4" id="KW-0349">Heme</keyword>
<keyword evidence="9" id="KW-0408">Iron</keyword>
<feature type="transmembrane region" description="Helical" evidence="13">
    <location>
        <begin position="60"/>
        <end position="77"/>
    </location>
</feature>
<name>A0ABD3T1G6_9LAMI</name>
<dbReference type="PROSITE" id="PS50939">
    <property type="entry name" value="CYTOCHROME_B561"/>
    <property type="match status" value="1"/>
</dbReference>